<accession>A0ABR0ESQ3</accession>
<dbReference type="PANTHER" id="PTHR46865">
    <property type="entry name" value="OXIDOREDUCTASE-RELATED"/>
    <property type="match status" value="1"/>
</dbReference>
<keyword evidence="3" id="KW-0560">Oxidoreductase</keyword>
<feature type="domain" description="FAD-binding" evidence="4">
    <location>
        <begin position="5"/>
        <end position="324"/>
    </location>
</feature>
<protein>
    <recommendedName>
        <fullName evidence="4">FAD-binding domain-containing protein</fullName>
    </recommendedName>
</protein>
<gene>
    <name evidence="5" type="ORF">PRZ48_005335</name>
</gene>
<dbReference type="InterPro" id="IPR051704">
    <property type="entry name" value="FAD_aromatic-hydroxylase"/>
</dbReference>
<evidence type="ECO:0000313" key="6">
    <source>
        <dbReference type="Proteomes" id="UP001305779"/>
    </source>
</evidence>
<evidence type="ECO:0000313" key="5">
    <source>
        <dbReference type="EMBL" id="KAK4504419.1"/>
    </source>
</evidence>
<evidence type="ECO:0000256" key="3">
    <source>
        <dbReference type="ARBA" id="ARBA00023002"/>
    </source>
</evidence>
<dbReference type="InterPro" id="IPR036188">
    <property type="entry name" value="FAD/NAD-bd_sf"/>
</dbReference>
<comment type="caution">
    <text evidence="5">The sequence shown here is derived from an EMBL/GenBank/DDBJ whole genome shotgun (WGS) entry which is preliminary data.</text>
</comment>
<name>A0ABR0ESQ3_ZASCE</name>
<dbReference type="PRINTS" id="PR00420">
    <property type="entry name" value="RNGMNOXGNASE"/>
</dbReference>
<reference evidence="5 6" key="1">
    <citation type="journal article" date="2023" name="G3 (Bethesda)">
        <title>A chromosome-level genome assembly of Zasmidium syzygii isolated from banana leaves.</title>
        <authorList>
            <person name="van Westerhoven A.C."/>
            <person name="Mehrabi R."/>
            <person name="Talebi R."/>
            <person name="Steentjes M.B.F."/>
            <person name="Corcolon B."/>
            <person name="Chong P.A."/>
            <person name="Kema G.H.J."/>
            <person name="Seidl M.F."/>
        </authorList>
    </citation>
    <scope>NUCLEOTIDE SEQUENCE [LARGE SCALE GENOMIC DNA]</scope>
    <source>
        <strain evidence="5 6">P124</strain>
    </source>
</reference>
<keyword evidence="2" id="KW-0274">FAD</keyword>
<keyword evidence="1" id="KW-0285">Flavoprotein</keyword>
<dbReference type="Gene3D" id="3.50.50.60">
    <property type="entry name" value="FAD/NAD(P)-binding domain"/>
    <property type="match status" value="1"/>
</dbReference>
<sequence>MAGLEVLISGAGIAGPATAFFLAKAGAKVTVVERAPEPRTGGQNVDVRGHGLTIIRRMGLEETVRSKTTHEKGLRFVDARDIARAEFPIDDGQGFTSDIEIMRGDLGLILYEATRDKVQYMFGENVKATSERSEKVEVEFENGSPTRSFDVVIAADGWSSTTRRVAFDSNKTHDSLKDLGQWAAWFRIPHQQSDSDWARWYNAPGKRMILLRPDNARITRASLWVMPSDDQMDKVAKQDVQEQKAYWSELFHDAGWEAKRVVEGMQQAGDFYMQKIAQVSLPRFSSGRTVLVGDAGYCPSPITGMGTTAALVGAYILAGELVQRPKEIGEAFRVYEDRMKPFVKTAQKLAPGAPSMANPQTQWGIQILHCFLGFIAWSGILKWMGPSFNPPATGIELPEYTFA</sequence>
<dbReference type="EMBL" id="JAXOVC010000003">
    <property type="protein sequence ID" value="KAK4504419.1"/>
    <property type="molecule type" value="Genomic_DNA"/>
</dbReference>
<dbReference type="SUPFAM" id="SSF51905">
    <property type="entry name" value="FAD/NAD(P)-binding domain"/>
    <property type="match status" value="1"/>
</dbReference>
<evidence type="ECO:0000259" key="4">
    <source>
        <dbReference type="Pfam" id="PF01494"/>
    </source>
</evidence>
<dbReference type="Proteomes" id="UP001305779">
    <property type="component" value="Unassembled WGS sequence"/>
</dbReference>
<keyword evidence="6" id="KW-1185">Reference proteome</keyword>
<evidence type="ECO:0000256" key="1">
    <source>
        <dbReference type="ARBA" id="ARBA00022630"/>
    </source>
</evidence>
<dbReference type="Pfam" id="PF01494">
    <property type="entry name" value="FAD_binding_3"/>
    <property type="match status" value="1"/>
</dbReference>
<organism evidence="5 6">
    <name type="scientific">Zasmidium cellare</name>
    <name type="common">Wine cellar mold</name>
    <name type="synonym">Racodium cellare</name>
    <dbReference type="NCBI Taxonomy" id="395010"/>
    <lineage>
        <taxon>Eukaryota</taxon>
        <taxon>Fungi</taxon>
        <taxon>Dikarya</taxon>
        <taxon>Ascomycota</taxon>
        <taxon>Pezizomycotina</taxon>
        <taxon>Dothideomycetes</taxon>
        <taxon>Dothideomycetidae</taxon>
        <taxon>Mycosphaerellales</taxon>
        <taxon>Mycosphaerellaceae</taxon>
        <taxon>Zasmidium</taxon>
    </lineage>
</organism>
<evidence type="ECO:0000256" key="2">
    <source>
        <dbReference type="ARBA" id="ARBA00022827"/>
    </source>
</evidence>
<proteinExistence type="predicted"/>
<dbReference type="Gene3D" id="3.30.9.10">
    <property type="entry name" value="D-Amino Acid Oxidase, subunit A, domain 2"/>
    <property type="match status" value="1"/>
</dbReference>
<dbReference type="InterPro" id="IPR002938">
    <property type="entry name" value="FAD-bd"/>
</dbReference>
<dbReference type="PANTHER" id="PTHR46865:SF2">
    <property type="entry name" value="MONOOXYGENASE"/>
    <property type="match status" value="1"/>
</dbReference>